<reference evidence="2 3" key="1">
    <citation type="submission" date="2023-06" db="EMBL/GenBank/DDBJ databases">
        <title>Roseiconus lacunae JC819 isolated from Gulf of Mannar region, Tamil Nadu.</title>
        <authorList>
            <person name="Pk S."/>
            <person name="Ch S."/>
            <person name="Ch V.R."/>
        </authorList>
    </citation>
    <scope>NUCLEOTIDE SEQUENCE [LARGE SCALE GENOMIC DNA]</scope>
    <source>
        <strain evidence="2 3">JC819</strain>
    </source>
</reference>
<keyword evidence="3" id="KW-1185">Reference proteome</keyword>
<feature type="transmembrane region" description="Helical" evidence="1">
    <location>
        <begin position="158"/>
        <end position="176"/>
    </location>
</feature>
<protein>
    <recommendedName>
        <fullName evidence="4">MotA/TolQ/ExbB proton channel domain-containing protein</fullName>
    </recommendedName>
</protein>
<keyword evidence="1" id="KW-0812">Transmembrane</keyword>
<keyword evidence="1" id="KW-1133">Transmembrane helix</keyword>
<proteinExistence type="predicted"/>
<evidence type="ECO:0000256" key="1">
    <source>
        <dbReference type="SAM" id="Phobius"/>
    </source>
</evidence>
<feature type="transmembrane region" description="Helical" evidence="1">
    <location>
        <begin position="30"/>
        <end position="51"/>
    </location>
</feature>
<dbReference type="RefSeq" id="WP_289164349.1">
    <property type="nucleotide sequence ID" value="NZ_JASZZN010000010.1"/>
</dbReference>
<gene>
    <name evidence="2" type="ORF">QTN89_14770</name>
</gene>
<evidence type="ECO:0000313" key="3">
    <source>
        <dbReference type="Proteomes" id="UP001239462"/>
    </source>
</evidence>
<sequence length="193" mass="20566">MNDSPTNPYLSDQSAPGVGGQESIEATAKIGMIITFSLATGILFITGILTYMTLRHLPDDAALVRLGGDDLLFLVVGFGIMLAALPAALVVPRLMRKQAFNHTRISELNLPRPIRPETELPAETRPVLGAIMGSVLVGQAICEGSAITNAILMMINENFAHLVPVVIGFIGVIVQIPTTGKIVRMIEDAAVPR</sequence>
<keyword evidence="1" id="KW-0472">Membrane</keyword>
<dbReference type="Proteomes" id="UP001239462">
    <property type="component" value="Unassembled WGS sequence"/>
</dbReference>
<accession>A0ABT7PK97</accession>
<evidence type="ECO:0008006" key="4">
    <source>
        <dbReference type="Google" id="ProtNLM"/>
    </source>
</evidence>
<feature type="transmembrane region" description="Helical" evidence="1">
    <location>
        <begin position="71"/>
        <end position="91"/>
    </location>
</feature>
<name>A0ABT7PK97_9BACT</name>
<evidence type="ECO:0000313" key="2">
    <source>
        <dbReference type="EMBL" id="MDM4016706.1"/>
    </source>
</evidence>
<comment type="caution">
    <text evidence="2">The sequence shown here is derived from an EMBL/GenBank/DDBJ whole genome shotgun (WGS) entry which is preliminary data.</text>
</comment>
<dbReference type="EMBL" id="JASZZN010000010">
    <property type="protein sequence ID" value="MDM4016706.1"/>
    <property type="molecule type" value="Genomic_DNA"/>
</dbReference>
<organism evidence="2 3">
    <name type="scientific">Roseiconus lacunae</name>
    <dbReference type="NCBI Taxonomy" id="2605694"/>
    <lineage>
        <taxon>Bacteria</taxon>
        <taxon>Pseudomonadati</taxon>
        <taxon>Planctomycetota</taxon>
        <taxon>Planctomycetia</taxon>
        <taxon>Pirellulales</taxon>
        <taxon>Pirellulaceae</taxon>
        <taxon>Roseiconus</taxon>
    </lineage>
</organism>